<evidence type="ECO:0000256" key="1">
    <source>
        <dbReference type="SAM" id="SignalP"/>
    </source>
</evidence>
<accession>A0ABT9Q6A7</accession>
<keyword evidence="3" id="KW-1185">Reference proteome</keyword>
<evidence type="ECO:0000313" key="3">
    <source>
        <dbReference type="Proteomes" id="UP001225356"/>
    </source>
</evidence>
<organism evidence="2 3">
    <name type="scientific">Streptosporangium lutulentum</name>
    <dbReference type="NCBI Taxonomy" id="1461250"/>
    <lineage>
        <taxon>Bacteria</taxon>
        <taxon>Bacillati</taxon>
        <taxon>Actinomycetota</taxon>
        <taxon>Actinomycetes</taxon>
        <taxon>Streptosporangiales</taxon>
        <taxon>Streptosporangiaceae</taxon>
        <taxon>Streptosporangium</taxon>
    </lineage>
</organism>
<dbReference type="EMBL" id="JAUSQU010000001">
    <property type="protein sequence ID" value="MDP9841863.1"/>
    <property type="molecule type" value="Genomic_DNA"/>
</dbReference>
<name>A0ABT9Q6A7_9ACTN</name>
<sequence>MISPKTARVLTCCVAIVLAGGLTACSVDARNATPEEKTFAFGGETLDVKAHGIPTDLVASDREDVKVTRWFDTRAGSSKTLRWELKDGALELEAGCTGLALCDARFEVEVPRGVEVLRDGRKTDLRGRE</sequence>
<feature type="signal peptide" evidence="1">
    <location>
        <begin position="1"/>
        <end position="29"/>
    </location>
</feature>
<evidence type="ECO:0000313" key="2">
    <source>
        <dbReference type="EMBL" id="MDP9841863.1"/>
    </source>
</evidence>
<dbReference type="Proteomes" id="UP001225356">
    <property type="component" value="Unassembled WGS sequence"/>
</dbReference>
<comment type="caution">
    <text evidence="2">The sequence shown here is derived from an EMBL/GenBank/DDBJ whole genome shotgun (WGS) entry which is preliminary data.</text>
</comment>
<gene>
    <name evidence="2" type="ORF">J2853_001074</name>
</gene>
<proteinExistence type="predicted"/>
<feature type="chain" id="PRO_5046903431" description="Lipoprotein" evidence="1">
    <location>
        <begin position="30"/>
        <end position="129"/>
    </location>
</feature>
<reference evidence="2 3" key="1">
    <citation type="submission" date="2023-07" db="EMBL/GenBank/DDBJ databases">
        <title>Sequencing the genomes of 1000 actinobacteria strains.</title>
        <authorList>
            <person name="Klenk H.-P."/>
        </authorList>
    </citation>
    <scope>NUCLEOTIDE SEQUENCE [LARGE SCALE GENOMIC DNA]</scope>
    <source>
        <strain evidence="2 3">DSM 46740</strain>
    </source>
</reference>
<keyword evidence="1" id="KW-0732">Signal</keyword>
<evidence type="ECO:0008006" key="4">
    <source>
        <dbReference type="Google" id="ProtNLM"/>
    </source>
</evidence>
<dbReference type="RefSeq" id="WP_386376284.1">
    <property type="nucleotide sequence ID" value="NZ_JBHUCL010000001.1"/>
</dbReference>
<protein>
    <recommendedName>
        <fullName evidence="4">Lipoprotein</fullName>
    </recommendedName>
</protein>
<dbReference type="PROSITE" id="PS51257">
    <property type="entry name" value="PROKAR_LIPOPROTEIN"/>
    <property type="match status" value="1"/>
</dbReference>